<proteinExistence type="predicted"/>
<accession>A0A3G9JDA3</accession>
<dbReference type="SUPFAM" id="SSF54403">
    <property type="entry name" value="Cystatin/monellin"/>
    <property type="match status" value="2"/>
</dbReference>
<dbReference type="Pfam" id="PF17881">
    <property type="entry name" value="TseB"/>
    <property type="match status" value="1"/>
</dbReference>
<dbReference type="KEGG" id="pbk:Back11_22940"/>
<sequence length="162" mass="18715">MTAARWTLLSVMIVVVVLIALNAYYRSVQSPMWKQERLAEAKAIETAGLKEATLSYPFVWDESIWIVEGKDKNNEDTYVWLKKDTSLVLKAKDGLTSQEIEQRFLQSKPDASIKNTKLGMLNNAPVWEVYYSKVQSSVKTYYYDFYQFQNGAFVVTYKLPTQ</sequence>
<evidence type="ECO:0000313" key="4">
    <source>
        <dbReference type="Proteomes" id="UP000275368"/>
    </source>
</evidence>
<keyword evidence="1" id="KW-0472">Membrane</keyword>
<dbReference type="Proteomes" id="UP000275368">
    <property type="component" value="Chromosome"/>
</dbReference>
<dbReference type="EMBL" id="AP019308">
    <property type="protein sequence ID" value="BBH20949.1"/>
    <property type="molecule type" value="Genomic_DNA"/>
</dbReference>
<gene>
    <name evidence="3" type="ORF">Back11_22940</name>
</gene>
<keyword evidence="4" id="KW-1185">Reference proteome</keyword>
<dbReference type="InterPro" id="IPR041401">
    <property type="entry name" value="TseB-like_dom"/>
</dbReference>
<evidence type="ECO:0000259" key="2">
    <source>
        <dbReference type="Pfam" id="PF17881"/>
    </source>
</evidence>
<reference evidence="3 4" key="1">
    <citation type="submission" date="2018-11" db="EMBL/GenBank/DDBJ databases">
        <title>Complete genome sequence of Paenibacillus baekrokdamisoli strain KCTC 33723.</title>
        <authorList>
            <person name="Kang S.W."/>
            <person name="Lee K.C."/>
            <person name="Kim K.K."/>
            <person name="Kim J.S."/>
            <person name="Kim D.S."/>
            <person name="Ko S.H."/>
            <person name="Yang S.H."/>
            <person name="Lee J.S."/>
        </authorList>
    </citation>
    <scope>NUCLEOTIDE SEQUENCE [LARGE SCALE GENOMIC DNA]</scope>
    <source>
        <strain evidence="3 4">KCTC 33723</strain>
    </source>
</reference>
<organism evidence="3 4">
    <name type="scientific">Paenibacillus baekrokdamisoli</name>
    <dbReference type="NCBI Taxonomy" id="1712516"/>
    <lineage>
        <taxon>Bacteria</taxon>
        <taxon>Bacillati</taxon>
        <taxon>Bacillota</taxon>
        <taxon>Bacilli</taxon>
        <taxon>Bacillales</taxon>
        <taxon>Paenibacillaceae</taxon>
        <taxon>Paenibacillus</taxon>
    </lineage>
</organism>
<evidence type="ECO:0000313" key="3">
    <source>
        <dbReference type="EMBL" id="BBH20949.1"/>
    </source>
</evidence>
<dbReference type="InterPro" id="IPR046350">
    <property type="entry name" value="Cystatin_sf"/>
</dbReference>
<keyword evidence="1" id="KW-1133">Transmembrane helix</keyword>
<dbReference type="AlphaFoldDB" id="A0A3G9JDA3"/>
<evidence type="ECO:0000256" key="1">
    <source>
        <dbReference type="SAM" id="Phobius"/>
    </source>
</evidence>
<feature type="domain" description="Cell wall elongation regulator TseB-like" evidence="2">
    <location>
        <begin position="39"/>
        <end position="81"/>
    </location>
</feature>
<keyword evidence="1" id="KW-0812">Transmembrane</keyword>
<feature type="transmembrane region" description="Helical" evidence="1">
    <location>
        <begin position="6"/>
        <end position="25"/>
    </location>
</feature>
<name>A0A3G9JDA3_9BACL</name>
<dbReference type="Gene3D" id="3.10.450.40">
    <property type="match status" value="2"/>
</dbReference>
<dbReference type="RefSeq" id="WP_183530716.1">
    <property type="nucleotide sequence ID" value="NZ_AP019308.1"/>
</dbReference>
<protein>
    <recommendedName>
        <fullName evidence="2">Cell wall elongation regulator TseB-like domain-containing protein</fullName>
    </recommendedName>
</protein>